<feature type="compositionally biased region" description="Polar residues" evidence="4">
    <location>
        <begin position="411"/>
        <end position="420"/>
    </location>
</feature>
<evidence type="ECO:0000313" key="8">
    <source>
        <dbReference type="Proteomes" id="UP000663891"/>
    </source>
</evidence>
<proteinExistence type="predicted"/>
<evidence type="ECO:0000256" key="1">
    <source>
        <dbReference type="ARBA" id="ARBA00004123"/>
    </source>
</evidence>
<dbReference type="GO" id="GO:0005634">
    <property type="term" value="C:nucleus"/>
    <property type="evidence" value="ECO:0007669"/>
    <property type="project" value="UniProtKB-SubCell"/>
</dbReference>
<feature type="compositionally biased region" description="Low complexity" evidence="4">
    <location>
        <begin position="457"/>
        <end position="474"/>
    </location>
</feature>
<evidence type="ECO:0000259" key="5">
    <source>
        <dbReference type="PROSITE" id="PS51253"/>
    </source>
</evidence>
<evidence type="ECO:0000256" key="4">
    <source>
        <dbReference type="SAM" id="MobiDB-lite"/>
    </source>
</evidence>
<dbReference type="Pfam" id="PF03184">
    <property type="entry name" value="DDE_1"/>
    <property type="match status" value="1"/>
</dbReference>
<dbReference type="InterPro" id="IPR050863">
    <property type="entry name" value="CenT-Element_Derived"/>
</dbReference>
<name>A0A815TYC2_9BILA</name>
<dbReference type="InterPro" id="IPR007889">
    <property type="entry name" value="HTH_Psq"/>
</dbReference>
<dbReference type="PANTHER" id="PTHR19303">
    <property type="entry name" value="TRANSPOSON"/>
    <property type="match status" value="1"/>
</dbReference>
<dbReference type="Pfam" id="PF05225">
    <property type="entry name" value="HTH_psq"/>
    <property type="match status" value="1"/>
</dbReference>
<sequence>MKRSHQKYFTEKLQQAIKAYSDGSMSSVEAAEHCGVPQSTVRNHKRQPAMKIGSGRPFLLSKTDEEYLVELLLSLERMNIRLTKNKVLKIAEEFIKNLKQSEQQLGRHWFEDFMKRNKAKIKFIKEQKLERSRKEGLTDEIRKGWFDTVFTVMQQLNLFDKPAQVYNVDECGFNDDTQRELVLVSADTKIKYEENGGTGKSFTTMIICVNAKGDTLPPLTVYAAKKVKDQWTNGAPDRSTFQCSHNGWINDDIFYFWFINVFLTEIQSIPPKTSWKKIVSSYFERTHRKTIRKIDYPSLLTKLFTTAFTPRQVVAGFSRSGIWPYDRNVVKEKVNKTTVTQSCSMLQPSMSHDDTSTISTSVSMISLSNNSHLSFDDVLNDNTQLSVVPLPTTVNQAIQLLDSVISSVDNGGNGDNSFAKQQQQQQQQQYSFSDGTSMGALSRLPPPPMFGFPSIYSQTSTIPSPSASSSGFFRQSPVRPVDPFSFSDDEEFDHLLLDSLSFQRRPSSSQFSSKLKRNSILIQQNSVDDADEFMVNSSLRTYTELTNVPILPVQVPPSASILPVQVPSSASILPSYDLSSITTSTDPSVSSPRILTPSTVAKAIYNQVLIEQPPPSSSTAKPSSRVRQQRKFGEVVTSDSFLNEIKENAEKKLAKSKSGTSNGVQKKKTSYKQNKTTEKSKKK</sequence>
<dbReference type="PROSITE" id="PS51253">
    <property type="entry name" value="HTH_CENPB"/>
    <property type="match status" value="1"/>
</dbReference>
<organism evidence="6 8">
    <name type="scientific">Adineta steineri</name>
    <dbReference type="NCBI Taxonomy" id="433720"/>
    <lineage>
        <taxon>Eukaryota</taxon>
        <taxon>Metazoa</taxon>
        <taxon>Spiralia</taxon>
        <taxon>Gnathifera</taxon>
        <taxon>Rotifera</taxon>
        <taxon>Eurotatoria</taxon>
        <taxon>Bdelloidea</taxon>
        <taxon>Adinetida</taxon>
        <taxon>Adinetidae</taxon>
        <taxon>Adineta</taxon>
    </lineage>
</organism>
<evidence type="ECO:0000256" key="3">
    <source>
        <dbReference type="ARBA" id="ARBA00023242"/>
    </source>
</evidence>
<reference evidence="6" key="1">
    <citation type="submission" date="2021-02" db="EMBL/GenBank/DDBJ databases">
        <authorList>
            <person name="Nowell W R."/>
        </authorList>
    </citation>
    <scope>NUCLEOTIDE SEQUENCE</scope>
</reference>
<dbReference type="AlphaFoldDB" id="A0A815TYC2"/>
<dbReference type="Proteomes" id="UP000663881">
    <property type="component" value="Unassembled WGS sequence"/>
</dbReference>
<feature type="region of interest" description="Disordered" evidence="4">
    <location>
        <begin position="411"/>
        <end position="474"/>
    </location>
</feature>
<feature type="domain" description="HTH CENPB-type" evidence="5">
    <location>
        <begin position="52"/>
        <end position="123"/>
    </location>
</feature>
<feature type="region of interest" description="Disordered" evidence="4">
    <location>
        <begin position="649"/>
        <end position="683"/>
    </location>
</feature>
<keyword evidence="3" id="KW-0539">Nucleus</keyword>
<gene>
    <name evidence="7" type="ORF">OKA104_LOCUS38158</name>
    <name evidence="6" type="ORF">VCS650_LOCUS42731</name>
</gene>
<dbReference type="InterPro" id="IPR006600">
    <property type="entry name" value="HTH_CenpB_DNA-bd_dom"/>
</dbReference>
<accession>A0A815TYC2</accession>
<dbReference type="OrthoDB" id="6277218at2759"/>
<evidence type="ECO:0000256" key="2">
    <source>
        <dbReference type="ARBA" id="ARBA00023125"/>
    </source>
</evidence>
<dbReference type="Proteomes" id="UP000663891">
    <property type="component" value="Unassembled WGS sequence"/>
</dbReference>
<keyword evidence="2" id="KW-0238">DNA-binding</keyword>
<dbReference type="PANTHER" id="PTHR19303:SF74">
    <property type="entry name" value="POGO TRANSPOSABLE ELEMENT WITH KRAB DOMAIN"/>
    <property type="match status" value="1"/>
</dbReference>
<comment type="subcellular location">
    <subcellularLocation>
        <location evidence="1">Nucleus</location>
    </subcellularLocation>
</comment>
<evidence type="ECO:0000313" key="7">
    <source>
        <dbReference type="EMBL" id="CAF4149189.1"/>
    </source>
</evidence>
<dbReference type="GO" id="GO:0003677">
    <property type="term" value="F:DNA binding"/>
    <property type="evidence" value="ECO:0007669"/>
    <property type="project" value="UniProtKB-KW"/>
</dbReference>
<feature type="region of interest" description="Disordered" evidence="4">
    <location>
        <begin position="611"/>
        <end position="633"/>
    </location>
</feature>
<comment type="caution">
    <text evidence="6">The sequence shown here is derived from an EMBL/GenBank/DDBJ whole genome shotgun (WGS) entry which is preliminary data.</text>
</comment>
<evidence type="ECO:0000313" key="6">
    <source>
        <dbReference type="EMBL" id="CAF1510286.1"/>
    </source>
</evidence>
<dbReference type="EMBL" id="CAJOAY010006733">
    <property type="protein sequence ID" value="CAF4149189.1"/>
    <property type="molecule type" value="Genomic_DNA"/>
</dbReference>
<dbReference type="InterPro" id="IPR004875">
    <property type="entry name" value="DDE_SF_endonuclease_dom"/>
</dbReference>
<dbReference type="EMBL" id="CAJNON010002439">
    <property type="protein sequence ID" value="CAF1510286.1"/>
    <property type="molecule type" value="Genomic_DNA"/>
</dbReference>
<protein>
    <recommendedName>
        <fullName evidence="5">HTH CENPB-type domain-containing protein</fullName>
    </recommendedName>
</protein>